<evidence type="ECO:0000313" key="3">
    <source>
        <dbReference type="Proteomes" id="UP000006882"/>
    </source>
</evidence>
<evidence type="ECO:0000256" key="1">
    <source>
        <dbReference type="ARBA" id="ARBA00008668"/>
    </source>
</evidence>
<dbReference type="PANTHER" id="PTHR22835:SF683">
    <property type="entry name" value="OS05G0506800 PROTEIN"/>
    <property type="match status" value="1"/>
</dbReference>
<dbReference type="PANTHER" id="PTHR22835">
    <property type="entry name" value="ZINC FINGER FYVE DOMAIN CONTAINING PROTEIN"/>
    <property type="match status" value="1"/>
</dbReference>
<name>M5WLQ0_PRUPE</name>
<dbReference type="Gene3D" id="3.40.50.1110">
    <property type="entry name" value="SGNH hydrolase"/>
    <property type="match status" value="1"/>
</dbReference>
<dbReference type="HOGENOM" id="CLU_2282323_0_0_1"/>
<sequence>MGHPVQMKTIIASCIACVAVSLIGSFVASYTLNIGGTPRTCCGGGGPYNYNSAQASACHGPSQFINWDAIRFTEAAYRWMTNDLLKGKYTIPQIGTLCVSEV</sequence>
<comment type="similarity">
    <text evidence="1">Belongs to the 'GDSL' lipolytic enzyme family.</text>
</comment>
<reference evidence="2 3" key="1">
    <citation type="journal article" date="2013" name="Nat. Genet.">
        <title>The high-quality draft genome of peach (Prunus persica) identifies unique patterns of genetic diversity, domestication and genome evolution.</title>
        <authorList>
            <consortium name="International Peach Genome Initiative"/>
            <person name="Verde I."/>
            <person name="Abbott A.G."/>
            <person name="Scalabrin S."/>
            <person name="Jung S."/>
            <person name="Shu S."/>
            <person name="Marroni F."/>
            <person name="Zhebentyayeva T."/>
            <person name="Dettori M.T."/>
            <person name="Grimwood J."/>
            <person name="Cattonaro F."/>
            <person name="Zuccolo A."/>
            <person name="Rossini L."/>
            <person name="Jenkins J."/>
            <person name="Vendramin E."/>
            <person name="Meisel L.A."/>
            <person name="Decroocq V."/>
            <person name="Sosinski B."/>
            <person name="Prochnik S."/>
            <person name="Mitros T."/>
            <person name="Policriti A."/>
            <person name="Cipriani G."/>
            <person name="Dondini L."/>
            <person name="Ficklin S."/>
            <person name="Goodstein D.M."/>
            <person name="Xuan P."/>
            <person name="Del Fabbro C."/>
            <person name="Aramini V."/>
            <person name="Copetti D."/>
            <person name="Gonzalez S."/>
            <person name="Horner D.S."/>
            <person name="Falchi R."/>
            <person name="Lucas S."/>
            <person name="Mica E."/>
            <person name="Maldonado J."/>
            <person name="Lazzari B."/>
            <person name="Bielenberg D."/>
            <person name="Pirona R."/>
            <person name="Miculan M."/>
            <person name="Barakat A."/>
            <person name="Testolin R."/>
            <person name="Stella A."/>
            <person name="Tartarini S."/>
            <person name="Tonutti P."/>
            <person name="Arus P."/>
            <person name="Orellana A."/>
            <person name="Wells C."/>
            <person name="Main D."/>
            <person name="Vizzotto G."/>
            <person name="Silva H."/>
            <person name="Salamini F."/>
            <person name="Schmutz J."/>
            <person name="Morgante M."/>
            <person name="Rokhsar D.S."/>
        </authorList>
    </citation>
    <scope>NUCLEOTIDE SEQUENCE [LARGE SCALE GENOMIC DNA]</scope>
    <source>
        <strain evidence="3">cv. Nemared</strain>
    </source>
</reference>
<organism evidence="2 3">
    <name type="scientific">Prunus persica</name>
    <name type="common">Peach</name>
    <name type="synonym">Amygdalus persica</name>
    <dbReference type="NCBI Taxonomy" id="3760"/>
    <lineage>
        <taxon>Eukaryota</taxon>
        <taxon>Viridiplantae</taxon>
        <taxon>Streptophyta</taxon>
        <taxon>Embryophyta</taxon>
        <taxon>Tracheophyta</taxon>
        <taxon>Spermatophyta</taxon>
        <taxon>Magnoliopsida</taxon>
        <taxon>eudicotyledons</taxon>
        <taxon>Gunneridae</taxon>
        <taxon>Pentapetalae</taxon>
        <taxon>rosids</taxon>
        <taxon>fabids</taxon>
        <taxon>Rosales</taxon>
        <taxon>Rosaceae</taxon>
        <taxon>Amygdaloideae</taxon>
        <taxon>Amygdaleae</taxon>
        <taxon>Prunus</taxon>
    </lineage>
</organism>
<protein>
    <submittedName>
        <fullName evidence="2">Uncharacterized protein</fullName>
    </submittedName>
</protein>
<dbReference type="AlphaFoldDB" id="M5WLQ0"/>
<dbReference type="Proteomes" id="UP000006882">
    <property type="component" value="Chromosome G4"/>
</dbReference>
<dbReference type="InterPro" id="IPR036514">
    <property type="entry name" value="SGNH_hydro_sf"/>
</dbReference>
<keyword evidence="3" id="KW-1185">Reference proteome</keyword>
<accession>M5WLQ0</accession>
<dbReference type="Gramene" id="ONI10634">
    <property type="protein sequence ID" value="ONI10634"/>
    <property type="gene ID" value="PRUPE_4G058600"/>
</dbReference>
<dbReference type="STRING" id="3760.M5WLQ0"/>
<evidence type="ECO:0000313" key="2">
    <source>
        <dbReference type="EMBL" id="ONI10634.1"/>
    </source>
</evidence>
<gene>
    <name evidence="2" type="ORF">PRUPE_4G058600</name>
</gene>
<dbReference type="EMBL" id="CM007654">
    <property type="protein sequence ID" value="ONI10634.1"/>
    <property type="molecule type" value="Genomic_DNA"/>
</dbReference>
<proteinExistence type="inferred from homology"/>